<dbReference type="SUPFAM" id="SSF81631">
    <property type="entry name" value="PAP/OAS1 substrate-binding domain"/>
    <property type="match status" value="1"/>
</dbReference>
<proteinExistence type="inferred from homology"/>
<dbReference type="InterPro" id="IPR036691">
    <property type="entry name" value="Endo/exonu/phosph_ase_sf"/>
</dbReference>
<dbReference type="InterPro" id="IPR043519">
    <property type="entry name" value="NT_sf"/>
</dbReference>
<evidence type="ECO:0000259" key="11">
    <source>
        <dbReference type="Pfam" id="PF04457"/>
    </source>
</evidence>
<dbReference type="GO" id="GO:0006397">
    <property type="term" value="P:mRNA processing"/>
    <property type="evidence" value="ECO:0007669"/>
    <property type="project" value="UniProtKB-KW"/>
</dbReference>
<evidence type="ECO:0000256" key="8">
    <source>
        <dbReference type="ARBA" id="ARBA00023242"/>
    </source>
</evidence>
<dbReference type="PANTHER" id="PTHR10682">
    <property type="entry name" value="POLY A POLYMERASE"/>
    <property type="match status" value="1"/>
</dbReference>
<dbReference type="Proteomes" id="UP000572817">
    <property type="component" value="Unassembled WGS sequence"/>
</dbReference>
<keyword evidence="5" id="KW-0808">Transferase</keyword>
<evidence type="ECO:0000259" key="10">
    <source>
        <dbReference type="Pfam" id="PF03372"/>
    </source>
</evidence>
<dbReference type="EMBL" id="WWBZ02000022">
    <property type="protein sequence ID" value="KAF4308558.1"/>
    <property type="molecule type" value="Genomic_DNA"/>
</dbReference>
<keyword evidence="7" id="KW-0067">ATP-binding</keyword>
<dbReference type="Pfam" id="PF03372">
    <property type="entry name" value="Exo_endo_phos"/>
    <property type="match status" value="1"/>
</dbReference>
<dbReference type="GO" id="GO:0005634">
    <property type="term" value="C:nucleus"/>
    <property type="evidence" value="ECO:0007669"/>
    <property type="project" value="UniProtKB-SubCell"/>
</dbReference>
<keyword evidence="13" id="KW-0540">Nuclease</keyword>
<feature type="domain" description="Endonuclease/exonuclease/phosphatase" evidence="10">
    <location>
        <begin position="244"/>
        <end position="531"/>
    </location>
</feature>
<dbReference type="GO" id="GO:0005524">
    <property type="term" value="F:ATP binding"/>
    <property type="evidence" value="ECO:0007669"/>
    <property type="project" value="UniProtKB-KW"/>
</dbReference>
<dbReference type="SUPFAM" id="SSF81301">
    <property type="entry name" value="Nucleotidyltransferase"/>
    <property type="match status" value="1"/>
</dbReference>
<keyword evidence="8" id="KW-0539">Nucleus</keyword>
<keyword evidence="14" id="KW-1185">Reference proteome</keyword>
<dbReference type="EC" id="2.7.7.19" evidence="3"/>
<dbReference type="GO" id="GO:0004527">
    <property type="term" value="F:exonuclease activity"/>
    <property type="evidence" value="ECO:0007669"/>
    <property type="project" value="UniProtKB-KW"/>
</dbReference>
<dbReference type="Gene3D" id="1.10.1410.10">
    <property type="match status" value="1"/>
</dbReference>
<dbReference type="SUPFAM" id="SSF55144">
    <property type="entry name" value="LigT-like"/>
    <property type="match status" value="1"/>
</dbReference>
<protein>
    <recommendedName>
        <fullName evidence="3">polynucleotide adenylyltransferase</fullName>
        <ecNumber evidence="3">2.7.7.19</ecNumber>
    </recommendedName>
</protein>
<dbReference type="Gene3D" id="3.90.1140.10">
    <property type="entry name" value="Cyclic phosphodiesterase"/>
    <property type="match status" value="1"/>
</dbReference>
<dbReference type="Gene3D" id="3.60.10.10">
    <property type="entry name" value="Endonuclease/exonuclease/phosphatase"/>
    <property type="match status" value="1"/>
</dbReference>
<dbReference type="PANTHER" id="PTHR10682:SF23">
    <property type="entry name" value="POLYNUCLEOTIDE ADENYLYLTRANSFERASE"/>
    <property type="match status" value="1"/>
</dbReference>
<feature type="region of interest" description="Disordered" evidence="9">
    <location>
        <begin position="967"/>
        <end position="1003"/>
    </location>
</feature>
<accession>A0A8H4IY10</accession>
<name>A0A8H4IY10_9PEZI</name>
<dbReference type="InterPro" id="IPR007012">
    <property type="entry name" value="PolA_pol_cen_dom"/>
</dbReference>
<dbReference type="OrthoDB" id="10263155at2759"/>
<dbReference type="Pfam" id="PF04928">
    <property type="entry name" value="PAP_central"/>
    <property type="match status" value="1"/>
</dbReference>
<keyword evidence="6" id="KW-0547">Nucleotide-binding</keyword>
<dbReference type="GO" id="GO:0003723">
    <property type="term" value="F:RNA binding"/>
    <property type="evidence" value="ECO:0007669"/>
    <property type="project" value="InterPro"/>
</dbReference>
<dbReference type="SUPFAM" id="SSF56219">
    <property type="entry name" value="DNase I-like"/>
    <property type="match status" value="1"/>
</dbReference>
<comment type="caution">
    <text evidence="13">The sequence shown here is derived from an EMBL/GenBank/DDBJ whole genome shotgun (WGS) entry which is preliminary data.</text>
</comment>
<dbReference type="GO" id="GO:0031123">
    <property type="term" value="P:RNA 3'-end processing"/>
    <property type="evidence" value="ECO:0007669"/>
    <property type="project" value="InterPro"/>
</dbReference>
<evidence type="ECO:0000313" key="13">
    <source>
        <dbReference type="EMBL" id="KAF4308558.1"/>
    </source>
</evidence>
<dbReference type="Pfam" id="PF13563">
    <property type="entry name" value="2_5_RNA_ligase2"/>
    <property type="match status" value="1"/>
</dbReference>
<keyword evidence="4" id="KW-0507">mRNA processing</keyword>
<reference evidence="13" key="1">
    <citation type="submission" date="2020-04" db="EMBL/GenBank/DDBJ databases">
        <title>Genome Assembly and Annotation of Botryosphaeria dothidea sdau 11-99, a Latent Pathogen of Apple Fruit Ring Rot in China.</title>
        <authorList>
            <person name="Yu C."/>
            <person name="Diao Y."/>
            <person name="Lu Q."/>
            <person name="Zhao J."/>
            <person name="Cui S."/>
            <person name="Peng C."/>
            <person name="He B."/>
            <person name="Liu H."/>
        </authorList>
    </citation>
    <scope>NUCLEOTIDE SEQUENCE [LARGE SCALE GENOMIC DNA]</scope>
    <source>
        <strain evidence="13">Sdau11-99</strain>
    </source>
</reference>
<dbReference type="SUPFAM" id="SSF55003">
    <property type="entry name" value="PAP/Archaeal CCA-adding enzyme, C-terminal domain"/>
    <property type="match status" value="1"/>
</dbReference>
<evidence type="ECO:0000256" key="7">
    <source>
        <dbReference type="ARBA" id="ARBA00022840"/>
    </source>
</evidence>
<feature type="compositionally biased region" description="Acidic residues" evidence="9">
    <location>
        <begin position="969"/>
        <end position="1000"/>
    </location>
</feature>
<dbReference type="GO" id="GO:1990817">
    <property type="term" value="F:poly(A) RNA polymerase activity"/>
    <property type="evidence" value="ECO:0007669"/>
    <property type="project" value="UniProtKB-EC"/>
</dbReference>
<evidence type="ECO:0000256" key="3">
    <source>
        <dbReference type="ARBA" id="ARBA00012388"/>
    </source>
</evidence>
<evidence type="ECO:0000256" key="9">
    <source>
        <dbReference type="SAM" id="MobiDB-lite"/>
    </source>
</evidence>
<dbReference type="InterPro" id="IPR005135">
    <property type="entry name" value="Endo/exonuclease/phosphatase"/>
</dbReference>
<evidence type="ECO:0000256" key="6">
    <source>
        <dbReference type="ARBA" id="ARBA00022741"/>
    </source>
</evidence>
<feature type="domain" description="MJ1316 RNA cyclic group end recognition" evidence="11">
    <location>
        <begin position="1021"/>
        <end position="1091"/>
    </location>
</feature>
<evidence type="ECO:0000256" key="4">
    <source>
        <dbReference type="ARBA" id="ARBA00022664"/>
    </source>
</evidence>
<dbReference type="Gene3D" id="3.30.70.590">
    <property type="entry name" value="Poly(A) polymerase predicted RNA binding domain"/>
    <property type="match status" value="1"/>
</dbReference>
<evidence type="ECO:0000256" key="5">
    <source>
        <dbReference type="ARBA" id="ARBA00022679"/>
    </source>
</evidence>
<dbReference type="Pfam" id="PF04457">
    <property type="entry name" value="MJ1316"/>
    <property type="match status" value="1"/>
</dbReference>
<evidence type="ECO:0000256" key="2">
    <source>
        <dbReference type="ARBA" id="ARBA00010912"/>
    </source>
</evidence>
<comment type="similarity">
    <text evidence="2">Belongs to the poly(A) polymerase family.</text>
</comment>
<keyword evidence="13" id="KW-0378">Hydrolase</keyword>
<dbReference type="InterPro" id="IPR040459">
    <property type="entry name" value="MJ1316"/>
</dbReference>
<comment type="subcellular location">
    <subcellularLocation>
        <location evidence="1">Nucleus</location>
    </subcellularLocation>
</comment>
<organism evidence="13 14">
    <name type="scientific">Botryosphaeria dothidea</name>
    <dbReference type="NCBI Taxonomy" id="55169"/>
    <lineage>
        <taxon>Eukaryota</taxon>
        <taxon>Fungi</taxon>
        <taxon>Dikarya</taxon>
        <taxon>Ascomycota</taxon>
        <taxon>Pezizomycotina</taxon>
        <taxon>Dothideomycetes</taxon>
        <taxon>Dothideomycetes incertae sedis</taxon>
        <taxon>Botryosphaeriales</taxon>
        <taxon>Botryosphaeriaceae</taxon>
        <taxon>Botryosphaeria</taxon>
    </lineage>
</organism>
<evidence type="ECO:0000256" key="1">
    <source>
        <dbReference type="ARBA" id="ARBA00004123"/>
    </source>
</evidence>
<dbReference type="InterPro" id="IPR009097">
    <property type="entry name" value="Cyclic_Pdiesterase"/>
</dbReference>
<evidence type="ECO:0000259" key="12">
    <source>
        <dbReference type="Pfam" id="PF04928"/>
    </source>
</evidence>
<sequence length="1102" mass="122206">MAEIPTHTTPELTSYQTALAILPPAHLVEHVNTLRTAYDKAYQKWPAHVNLVYPFVHPESLPVAISFIHSALSKSGLGVSKLKLSETGYFTHKHSSTIFIRPKDDEHLQRIRSALLAKFQRDATQAYNPHLTVGQAGNDELRDSLQAKARLLPAIEWPLRELAILVRGEDHVMRVWKTIQISEDDAFEEEARSSLQFIAESSAGDSKVQAGTTYRFDSFSASWLPSATTAAIPQTMPPSFRISSYNVLVDSIYPPAFERFEILVQALLADSARADVVVLQEVSDDFLCYLLRDEEARKLWPYASHAPPDQEEIGPLLSLRNIVILSRWNFEWKMVPFERRHKGALVVELKSIGKIKDSGTFLPLIIAGLHLTCGLTDGSVAAKKSQLRTLVGHLSQSYPESPWVVAGDFNMTTSTRTINDAIKTLSISPQTARTLQSLEQLLSEAGLMDAWTATRPHEVANEDGDLAEGEEGATFDPSSNPLAAEIVGHGLTHRPQRYDRILVKDEDLLEVASFNMFGYPGGDEQRCGSDHWGVRATARLTRSPAIEGTQLQRIPGVTPPPGLDNGALQNFIKGHSTFPTAEDATKRKEVLTLLERTLRSLATADNKIPLVIVPVGSYGLDAWNTASDIDCLCISSISTKTFFTLAVRHLKAAATRGLKAVRDLAHLQSTTPDPAAFRTAYRLLVAWATARGIYAARFGYLSGTHVALMLDRVAKLLGGELTAATLVCAFFAHYARFDWAGAVVEDPLRKRTGRAHQRGAGEPMVVLGYHVPRVNVARAASVPAVGVVVEELRRASEVVTRAGEGSGASWADVVGGDGAGAAEFLGAFKSYVRIDVQYWGSSSVKGRQLVGWVESRCPMLLVDMNRKVPEIHARMWPARFTRDGSHEKGDRHGCYLVGLARRQDVESSSKTEADRKLAQNKLDQVLERFSDQVRGNEAFFDAASAWIDVEHVSRSKLEDLVVDSNDWGNDMEDSWEFEDEGDDEEEEDVDQLPAPEESEETPLVSEMVVQAEASSKTGKKLRPATDIMNRLRWDPNLNSADYVVGYIDRFLGTRETALDRWKVEQTDEEFIPQHRILYFKRRSDGVRVWDREARLDILSGNG</sequence>
<dbReference type="AlphaFoldDB" id="A0A8H4IY10"/>
<evidence type="ECO:0000313" key="14">
    <source>
        <dbReference type="Proteomes" id="UP000572817"/>
    </source>
</evidence>
<dbReference type="GO" id="GO:0004519">
    <property type="term" value="F:endonuclease activity"/>
    <property type="evidence" value="ECO:0007669"/>
    <property type="project" value="UniProtKB-KW"/>
</dbReference>
<feature type="domain" description="Poly(A) polymerase central" evidence="12">
    <location>
        <begin position="677"/>
        <end position="812"/>
    </location>
</feature>
<dbReference type="InterPro" id="IPR011068">
    <property type="entry name" value="NuclTrfase_I-like_C"/>
</dbReference>
<keyword evidence="13" id="KW-0255">Endonuclease</keyword>
<gene>
    <name evidence="13" type="ORF">GTA08_BOTSDO03712</name>
</gene>